<evidence type="ECO:0000313" key="6">
    <source>
        <dbReference type="EMBL" id="KRK45631.1"/>
    </source>
</evidence>
<proteinExistence type="inferred from homology"/>
<evidence type="ECO:0000259" key="5">
    <source>
        <dbReference type="Pfam" id="PF00849"/>
    </source>
</evidence>
<dbReference type="EC" id="5.4.99.-" evidence="4"/>
<dbReference type="GO" id="GO:0140098">
    <property type="term" value="F:catalytic activity, acting on RNA"/>
    <property type="evidence" value="ECO:0007669"/>
    <property type="project" value="UniProtKB-ARBA"/>
</dbReference>
<comment type="similarity">
    <text evidence="2 4">Belongs to the pseudouridine synthase RluA family.</text>
</comment>
<sequence length="297" mass="33000">MKDDNMQFTLTNNGEGTISLRKFLIEVGVSKRLIARIKQGEGQVRVNQKNEYWDYQLIDGDEVVLTLPEEPDNDAIHASDEPLNIVFEDENWLVVDKPAGMVTVPGPSNEDTTLVNRVKGHLIATGSSSLVPHVITRLDRFTSGLVLLAKHGFAHSLIAAQLSNGQLEKSYLAIVAGDVKSDQGDIKEPIGKKEGEIRRSVMAEGKASETTYKVVTRFPDYTLVDVKLVTGRTHQIRVHFDFIHHALVGDELYDGPMDKGIERQALHAAKLSFEDPFTGKKLAFESELPDDMARLLK</sequence>
<comment type="caution">
    <text evidence="6">The sequence shown here is derived from an EMBL/GenBank/DDBJ whole genome shotgun (WGS) entry which is preliminary data.</text>
</comment>
<comment type="function">
    <text evidence="4">Responsible for synthesis of pseudouridine from uracil.</text>
</comment>
<comment type="catalytic activity">
    <reaction evidence="1 4">
        <text>a uridine in RNA = a pseudouridine in RNA</text>
        <dbReference type="Rhea" id="RHEA:48348"/>
        <dbReference type="Rhea" id="RHEA-COMP:12068"/>
        <dbReference type="Rhea" id="RHEA-COMP:12069"/>
        <dbReference type="ChEBI" id="CHEBI:65314"/>
        <dbReference type="ChEBI" id="CHEBI:65315"/>
    </reaction>
</comment>
<dbReference type="InterPro" id="IPR050188">
    <property type="entry name" value="RluA_PseudoU_synthase"/>
</dbReference>
<evidence type="ECO:0000256" key="4">
    <source>
        <dbReference type="RuleBase" id="RU362028"/>
    </source>
</evidence>
<dbReference type="STRING" id="1423719.FC66_GL001282"/>
<dbReference type="PANTHER" id="PTHR21600">
    <property type="entry name" value="MITOCHONDRIAL RNA PSEUDOURIDINE SYNTHASE"/>
    <property type="match status" value="1"/>
</dbReference>
<name>A0A0R1HH66_9LACO</name>
<reference evidence="6 7" key="1">
    <citation type="journal article" date="2015" name="Genome Announc.">
        <title>Expanding the biotechnology potential of lactobacilli through comparative genomics of 213 strains and associated genera.</title>
        <authorList>
            <person name="Sun Z."/>
            <person name="Harris H.M."/>
            <person name="McCann A."/>
            <person name="Guo C."/>
            <person name="Argimon S."/>
            <person name="Zhang W."/>
            <person name="Yang X."/>
            <person name="Jeffery I.B."/>
            <person name="Cooney J.C."/>
            <person name="Kagawa T.F."/>
            <person name="Liu W."/>
            <person name="Song Y."/>
            <person name="Salvetti E."/>
            <person name="Wrobel A."/>
            <person name="Rasinkangas P."/>
            <person name="Parkhill J."/>
            <person name="Rea M.C."/>
            <person name="O'Sullivan O."/>
            <person name="Ritari J."/>
            <person name="Douillard F.P."/>
            <person name="Paul Ross R."/>
            <person name="Yang R."/>
            <person name="Briner A.E."/>
            <person name="Felis G.E."/>
            <person name="de Vos W.M."/>
            <person name="Barrangou R."/>
            <person name="Klaenhammer T.R."/>
            <person name="Caufield P.W."/>
            <person name="Cui Y."/>
            <person name="Zhang H."/>
            <person name="O'Toole P.W."/>
        </authorList>
    </citation>
    <scope>NUCLEOTIDE SEQUENCE [LARGE SCALE GENOMIC DNA]</scope>
    <source>
        <strain evidence="6 7">DSM 15638</strain>
    </source>
</reference>
<organism evidence="6 7">
    <name type="scientific">Dellaglioa algida DSM 15638</name>
    <dbReference type="NCBI Taxonomy" id="1423719"/>
    <lineage>
        <taxon>Bacteria</taxon>
        <taxon>Bacillati</taxon>
        <taxon>Bacillota</taxon>
        <taxon>Bacilli</taxon>
        <taxon>Lactobacillales</taxon>
        <taxon>Lactobacillaceae</taxon>
        <taxon>Dellaglioa</taxon>
    </lineage>
</organism>
<dbReference type="PROSITE" id="PS01129">
    <property type="entry name" value="PSI_RLU"/>
    <property type="match status" value="1"/>
</dbReference>
<dbReference type="GO" id="GO:0009982">
    <property type="term" value="F:pseudouridine synthase activity"/>
    <property type="evidence" value="ECO:0007669"/>
    <property type="project" value="InterPro"/>
</dbReference>
<gene>
    <name evidence="6" type="ORF">FC66_GL001282</name>
</gene>
<feature type="active site" evidence="3">
    <location>
        <position position="139"/>
    </location>
</feature>
<dbReference type="InterPro" id="IPR006224">
    <property type="entry name" value="PsdUridine_synth_RluA-like_CS"/>
</dbReference>
<dbReference type="PATRIC" id="fig|1423719.4.peg.1303"/>
<keyword evidence="7" id="KW-1185">Reference proteome</keyword>
<dbReference type="OrthoDB" id="9807829at2"/>
<dbReference type="PANTHER" id="PTHR21600:SF35">
    <property type="entry name" value="PSEUDOURIDINE SYNTHASE"/>
    <property type="match status" value="1"/>
</dbReference>
<dbReference type="Pfam" id="PF00849">
    <property type="entry name" value="PseudoU_synth_2"/>
    <property type="match status" value="1"/>
</dbReference>
<dbReference type="CDD" id="cd02869">
    <property type="entry name" value="PseudoU_synth_RluA_like"/>
    <property type="match status" value="1"/>
</dbReference>
<dbReference type="InterPro" id="IPR006225">
    <property type="entry name" value="PsdUridine_synth_RluC/D"/>
</dbReference>
<dbReference type="GO" id="GO:0000455">
    <property type="term" value="P:enzyme-directed rRNA pseudouridine synthesis"/>
    <property type="evidence" value="ECO:0007669"/>
    <property type="project" value="TreeGrafter"/>
</dbReference>
<dbReference type="SUPFAM" id="SSF55120">
    <property type="entry name" value="Pseudouridine synthase"/>
    <property type="match status" value="1"/>
</dbReference>
<dbReference type="NCBIfam" id="TIGR00005">
    <property type="entry name" value="rluA_subfam"/>
    <property type="match status" value="1"/>
</dbReference>
<dbReference type="Gene3D" id="3.30.2350.10">
    <property type="entry name" value="Pseudouridine synthase"/>
    <property type="match status" value="1"/>
</dbReference>
<evidence type="ECO:0000256" key="2">
    <source>
        <dbReference type="ARBA" id="ARBA00010876"/>
    </source>
</evidence>
<dbReference type="GO" id="GO:0003723">
    <property type="term" value="F:RNA binding"/>
    <property type="evidence" value="ECO:0007669"/>
    <property type="project" value="InterPro"/>
</dbReference>
<dbReference type="InterPro" id="IPR020103">
    <property type="entry name" value="PsdUridine_synth_cat_dom_sf"/>
</dbReference>
<evidence type="ECO:0000256" key="1">
    <source>
        <dbReference type="ARBA" id="ARBA00000073"/>
    </source>
</evidence>
<evidence type="ECO:0000256" key="3">
    <source>
        <dbReference type="PIRSR" id="PIRSR606225-1"/>
    </source>
</evidence>
<dbReference type="InterPro" id="IPR006145">
    <property type="entry name" value="PsdUridine_synth_RsuA/RluA"/>
</dbReference>
<evidence type="ECO:0000313" key="7">
    <source>
        <dbReference type="Proteomes" id="UP000051450"/>
    </source>
</evidence>
<dbReference type="EMBL" id="AZDI01000006">
    <property type="protein sequence ID" value="KRK45631.1"/>
    <property type="molecule type" value="Genomic_DNA"/>
</dbReference>
<dbReference type="AlphaFoldDB" id="A0A0R1HH66"/>
<protein>
    <recommendedName>
        <fullName evidence="4">Pseudouridine synthase</fullName>
        <ecNumber evidence="4">5.4.99.-</ecNumber>
    </recommendedName>
</protein>
<keyword evidence="4" id="KW-0413">Isomerase</keyword>
<feature type="domain" description="Pseudouridine synthase RsuA/RluA-like" evidence="5">
    <location>
        <begin position="91"/>
        <end position="240"/>
    </location>
</feature>
<accession>A0A0R1HH66</accession>
<dbReference type="Proteomes" id="UP000051450">
    <property type="component" value="Unassembled WGS sequence"/>
</dbReference>